<dbReference type="FunFam" id="3.40.800.20:FF:000003">
    <property type="entry name" value="Histone deacetylase"/>
    <property type="match status" value="1"/>
</dbReference>
<feature type="binding site" evidence="14">
    <location>
        <position position="177"/>
    </location>
    <ligand>
        <name>a divalent metal cation</name>
        <dbReference type="ChEBI" id="CHEBI:60240"/>
    </ligand>
</feature>
<dbReference type="EC" id="3.5.1.98" evidence="2 11"/>
<comment type="subcellular location">
    <subcellularLocation>
        <location evidence="1 11">Nucleus</location>
    </subcellularLocation>
</comment>
<feature type="binding site" evidence="14">
    <location>
        <position position="179"/>
    </location>
    <ligand>
        <name>a divalent metal cation</name>
        <dbReference type="ChEBI" id="CHEBI:60240"/>
    </ligand>
</feature>
<evidence type="ECO:0000256" key="3">
    <source>
        <dbReference type="ARBA" id="ARBA00022491"/>
    </source>
</evidence>
<dbReference type="GO" id="GO:0140297">
    <property type="term" value="F:DNA-binding transcription factor binding"/>
    <property type="evidence" value="ECO:0007669"/>
    <property type="project" value="UniProtKB-ARBA"/>
</dbReference>
<dbReference type="GO" id="GO:0004407">
    <property type="term" value="F:histone deacetylase activity"/>
    <property type="evidence" value="ECO:0000318"/>
    <property type="project" value="GO_Central"/>
</dbReference>
<dbReference type="PANTHER" id="PTHR10625:SF10">
    <property type="entry name" value="HISTONE DEACETYLASE HDAC1"/>
    <property type="match status" value="1"/>
</dbReference>
<dbReference type="HOGENOM" id="CLU_007727_7_4_1"/>
<dbReference type="InterPro" id="IPR003084">
    <property type="entry name" value="HDAC_I/II"/>
</dbReference>
<evidence type="ECO:0000256" key="2">
    <source>
        <dbReference type="ARBA" id="ARBA00012111"/>
    </source>
</evidence>
<dbReference type="OrthoDB" id="1918432at2759"/>
<dbReference type="FunCoup" id="E9GZX2">
    <property type="interactions" value="1631"/>
</dbReference>
<evidence type="ECO:0000256" key="12">
    <source>
        <dbReference type="PIRSR" id="PIRSR037913-1"/>
    </source>
</evidence>
<dbReference type="GO" id="GO:0005737">
    <property type="term" value="C:cytoplasm"/>
    <property type="evidence" value="ECO:0007669"/>
    <property type="project" value="UniProtKB-ARBA"/>
</dbReference>
<keyword evidence="14" id="KW-0479">Metal-binding</keyword>
<feature type="binding site" evidence="13">
    <location>
        <position position="304"/>
    </location>
    <ligand>
        <name>substrate</name>
    </ligand>
</feature>
<dbReference type="GO" id="GO:0016581">
    <property type="term" value="C:NuRD complex"/>
    <property type="evidence" value="ECO:0000318"/>
    <property type="project" value="GO_Central"/>
</dbReference>
<organism evidence="17 18">
    <name type="scientific">Daphnia pulex</name>
    <name type="common">Water flea</name>
    <dbReference type="NCBI Taxonomy" id="6669"/>
    <lineage>
        <taxon>Eukaryota</taxon>
        <taxon>Metazoa</taxon>
        <taxon>Ecdysozoa</taxon>
        <taxon>Arthropoda</taxon>
        <taxon>Crustacea</taxon>
        <taxon>Branchiopoda</taxon>
        <taxon>Diplostraca</taxon>
        <taxon>Cladocera</taxon>
        <taxon>Anomopoda</taxon>
        <taxon>Daphniidae</taxon>
        <taxon>Daphnia</taxon>
    </lineage>
</organism>
<reference evidence="17 18" key="1">
    <citation type="journal article" date="2011" name="Science">
        <title>The ecoresponsive genome of Daphnia pulex.</title>
        <authorList>
            <person name="Colbourne J.K."/>
            <person name="Pfrender M.E."/>
            <person name="Gilbert D."/>
            <person name="Thomas W.K."/>
            <person name="Tucker A."/>
            <person name="Oakley T.H."/>
            <person name="Tokishita S."/>
            <person name="Aerts A."/>
            <person name="Arnold G.J."/>
            <person name="Basu M.K."/>
            <person name="Bauer D.J."/>
            <person name="Caceres C.E."/>
            <person name="Carmel L."/>
            <person name="Casola C."/>
            <person name="Choi J.H."/>
            <person name="Detter J.C."/>
            <person name="Dong Q."/>
            <person name="Dusheyko S."/>
            <person name="Eads B.D."/>
            <person name="Frohlich T."/>
            <person name="Geiler-Samerotte K.A."/>
            <person name="Gerlach D."/>
            <person name="Hatcher P."/>
            <person name="Jogdeo S."/>
            <person name="Krijgsveld J."/>
            <person name="Kriventseva E.V."/>
            <person name="Kultz D."/>
            <person name="Laforsch C."/>
            <person name="Lindquist E."/>
            <person name="Lopez J."/>
            <person name="Manak J.R."/>
            <person name="Muller J."/>
            <person name="Pangilinan J."/>
            <person name="Patwardhan R.P."/>
            <person name="Pitluck S."/>
            <person name="Pritham E.J."/>
            <person name="Rechtsteiner A."/>
            <person name="Rho M."/>
            <person name="Rogozin I.B."/>
            <person name="Sakarya O."/>
            <person name="Salamov A."/>
            <person name="Schaack S."/>
            <person name="Shapiro H."/>
            <person name="Shiga Y."/>
            <person name="Skalitzky C."/>
            <person name="Smith Z."/>
            <person name="Souvorov A."/>
            <person name="Sung W."/>
            <person name="Tang Z."/>
            <person name="Tsuchiya D."/>
            <person name="Tu H."/>
            <person name="Vos H."/>
            <person name="Wang M."/>
            <person name="Wolf Y.I."/>
            <person name="Yamagata H."/>
            <person name="Yamada T."/>
            <person name="Ye Y."/>
            <person name="Shaw J.R."/>
            <person name="Andrews J."/>
            <person name="Crease T.J."/>
            <person name="Tang H."/>
            <person name="Lucas S.M."/>
            <person name="Robertson H.M."/>
            <person name="Bork P."/>
            <person name="Koonin E.V."/>
            <person name="Zdobnov E.M."/>
            <person name="Grigoriev I.V."/>
            <person name="Lynch M."/>
            <person name="Boore J.L."/>
        </authorList>
    </citation>
    <scope>NUCLEOTIDE SEQUENCE [LARGE SCALE GENOMIC DNA]</scope>
</reference>
<dbReference type="KEGG" id="dpx:DAPPUDRAFT_442930"/>
<keyword evidence="5 11" id="KW-0156">Chromatin regulator</keyword>
<dbReference type="Proteomes" id="UP000000305">
    <property type="component" value="Unassembled WGS sequence"/>
</dbReference>
<dbReference type="STRING" id="6669.E9GZX2"/>
<feature type="binding site" evidence="13">
    <location>
        <position position="100"/>
    </location>
    <ligand>
        <name>substrate</name>
    </ligand>
</feature>
<dbReference type="Pfam" id="PF00850">
    <property type="entry name" value="Hist_deacetyl"/>
    <property type="match status" value="1"/>
</dbReference>
<name>E9GZX2_DAPPU</name>
<keyword evidence="6 11" id="KW-0805">Transcription regulation</keyword>
<evidence type="ECO:0000256" key="8">
    <source>
        <dbReference type="ARBA" id="ARBA00023242"/>
    </source>
</evidence>
<dbReference type="PANTHER" id="PTHR10625">
    <property type="entry name" value="HISTONE DEACETYLASE HDAC1-RELATED"/>
    <property type="match status" value="1"/>
</dbReference>
<dbReference type="AlphaFoldDB" id="E9GZX2"/>
<keyword evidence="18" id="KW-1185">Reference proteome</keyword>
<dbReference type="InterPro" id="IPR037138">
    <property type="entry name" value="His_deacetylse_dom_sf"/>
</dbReference>
<dbReference type="InterPro" id="IPR023696">
    <property type="entry name" value="Ureohydrolase_dom_sf"/>
</dbReference>
<evidence type="ECO:0000256" key="11">
    <source>
        <dbReference type="PIRNR" id="PIRNR037913"/>
    </source>
</evidence>
<feature type="domain" description="Histone deacetylase" evidence="16">
    <location>
        <begin position="29"/>
        <end position="319"/>
    </location>
</feature>
<evidence type="ECO:0000256" key="5">
    <source>
        <dbReference type="ARBA" id="ARBA00022853"/>
    </source>
</evidence>
<sequence length="538" mass="60732">MTTQPSHSRKRVCYYYDSDIGNFYYGQGHPMKPHRIRMTHNLLLNYGLYRKMEIYRPHKATAEEMTKFHSDDYIRFLRSIRPDNMTEYNKQMQRFNVGEDCPVFDGLYEFCQLSAGGSVAGAVKLNKQATEIAVNWAGGLHHAKKSEASGFCYVNDIVLAILELLKYHQRVLYIDIDIHHGDGVEEAFYTTDRVMTVSFHKYGEYFPGTGDLRDIGAGKGKYYAVNFPLRDGIDDESYEQIFVPIMSKVMETYQPSAVVLQCGADSLSGDRLGCFNLTLKGHAKCVDFVKKHNLPLLLLGGGGYTIRNVARCWTYETAVALGNDIANELPYNDYFEYFGPDFKLHISPSNMANQNTPEYLDKIKTRLFENLRMLPHAPGVQMQAIPEDAINEDSDEEDKSNPDERISIRASDKRIAPDNEYSDSEDEGDSRRDQRSFKGANRKRPRTETAEGAAEVKKEEKEDKEVNGENKEGTSKETVKDSDKKNETTLKSSGESSSEGSALSMANEIKEPEEDKSTSHELSSPVPVCADSSKGEKV</sequence>
<protein>
    <recommendedName>
        <fullName evidence="2 11">Histone deacetylase</fullName>
        <ecNumber evidence="2 11">3.5.1.98</ecNumber>
    </recommendedName>
</protein>
<evidence type="ECO:0000256" key="7">
    <source>
        <dbReference type="ARBA" id="ARBA00023163"/>
    </source>
</evidence>
<evidence type="ECO:0000313" key="17">
    <source>
        <dbReference type="EMBL" id="EFX74892.1"/>
    </source>
</evidence>
<keyword evidence="4 11" id="KW-0378">Hydrolase</keyword>
<comment type="similarity">
    <text evidence="10 11">Belongs to the histone deacetylase family. HD Type 1 subfamily.</text>
</comment>
<feature type="binding site" evidence="14">
    <location>
        <position position="265"/>
    </location>
    <ligand>
        <name>a divalent metal cation</name>
        <dbReference type="ChEBI" id="CHEBI:60240"/>
    </ligand>
</feature>
<dbReference type="GO" id="GO:0046872">
    <property type="term" value="F:metal ion binding"/>
    <property type="evidence" value="ECO:0007669"/>
    <property type="project" value="UniProtKB-KW"/>
</dbReference>
<evidence type="ECO:0000256" key="1">
    <source>
        <dbReference type="ARBA" id="ARBA00004123"/>
    </source>
</evidence>
<dbReference type="OMA" id="GKIMEWY"/>
<dbReference type="InParanoid" id="E9GZX2"/>
<gene>
    <name evidence="17" type="primary">RPD3</name>
    <name evidence="17" type="ORF">DAPPUDRAFT_442930</name>
</gene>
<feature type="compositionally biased region" description="Basic and acidic residues" evidence="15">
    <location>
        <begin position="399"/>
        <end position="417"/>
    </location>
</feature>
<keyword evidence="7 11" id="KW-0804">Transcription</keyword>
<dbReference type="GO" id="GO:0031507">
    <property type="term" value="P:heterochromatin formation"/>
    <property type="evidence" value="ECO:0000318"/>
    <property type="project" value="GO_Central"/>
</dbReference>
<evidence type="ECO:0000256" key="15">
    <source>
        <dbReference type="SAM" id="MobiDB-lite"/>
    </source>
</evidence>
<feature type="active site" description="Proton acceptor" evidence="12">
    <location>
        <position position="142"/>
    </location>
</feature>
<evidence type="ECO:0000259" key="16">
    <source>
        <dbReference type="Pfam" id="PF00850"/>
    </source>
</evidence>
<dbReference type="InterPro" id="IPR023801">
    <property type="entry name" value="His_deacetylse_dom"/>
</dbReference>
<evidence type="ECO:0000256" key="10">
    <source>
        <dbReference type="ARBA" id="ARBA00061569"/>
    </source>
</evidence>
<dbReference type="PRINTS" id="PR01271">
    <property type="entry name" value="HISDACETLASE"/>
</dbReference>
<comment type="catalytic activity">
    <reaction evidence="9 11">
        <text>N(6)-acetyl-L-lysyl-[histone] + H2O = L-lysyl-[histone] + acetate</text>
        <dbReference type="Rhea" id="RHEA:58196"/>
        <dbReference type="Rhea" id="RHEA-COMP:9845"/>
        <dbReference type="Rhea" id="RHEA-COMP:11338"/>
        <dbReference type="ChEBI" id="CHEBI:15377"/>
        <dbReference type="ChEBI" id="CHEBI:29969"/>
        <dbReference type="ChEBI" id="CHEBI:30089"/>
        <dbReference type="ChEBI" id="CHEBI:61930"/>
        <dbReference type="EC" id="3.5.1.98"/>
    </reaction>
</comment>
<evidence type="ECO:0000256" key="9">
    <source>
        <dbReference type="ARBA" id="ARBA00048287"/>
    </source>
</evidence>
<proteinExistence type="inferred from homology"/>
<evidence type="ECO:0000256" key="6">
    <source>
        <dbReference type="ARBA" id="ARBA00023015"/>
    </source>
</evidence>
<dbReference type="PRINTS" id="PR01270">
    <property type="entry name" value="HDASUPER"/>
</dbReference>
<keyword evidence="3" id="KW-0678">Repressor</keyword>
<evidence type="ECO:0000256" key="4">
    <source>
        <dbReference type="ARBA" id="ARBA00022801"/>
    </source>
</evidence>
<feature type="binding site" evidence="13">
    <location>
        <position position="150"/>
    </location>
    <ligand>
        <name>substrate</name>
    </ligand>
</feature>
<accession>E9GZX2</accession>
<evidence type="ECO:0000256" key="14">
    <source>
        <dbReference type="PIRSR" id="PIRSR037913-3"/>
    </source>
</evidence>
<feature type="compositionally biased region" description="Basic and acidic residues" evidence="15">
    <location>
        <begin position="446"/>
        <end position="488"/>
    </location>
</feature>
<dbReference type="PIRSF" id="PIRSF037913">
    <property type="entry name" value="His_deacetylse_1"/>
    <property type="match status" value="1"/>
</dbReference>
<evidence type="ECO:0000256" key="13">
    <source>
        <dbReference type="PIRSR" id="PIRSR037913-2"/>
    </source>
</evidence>
<evidence type="ECO:0000313" key="18">
    <source>
        <dbReference type="Proteomes" id="UP000000305"/>
    </source>
</evidence>
<keyword evidence="8 11" id="KW-0539">Nucleus</keyword>
<feature type="compositionally biased region" description="Basic and acidic residues" evidence="15">
    <location>
        <begin position="508"/>
        <end position="519"/>
    </location>
</feature>
<dbReference type="eggNOG" id="KOG1342">
    <property type="taxonomic scope" value="Eukaryota"/>
</dbReference>
<dbReference type="EMBL" id="GL732579">
    <property type="protein sequence ID" value="EFX74892.1"/>
    <property type="molecule type" value="Genomic_DNA"/>
</dbReference>
<dbReference type="Gene3D" id="3.40.800.20">
    <property type="entry name" value="Histone deacetylase domain"/>
    <property type="match status" value="1"/>
</dbReference>
<feature type="compositionally biased region" description="Low complexity" evidence="15">
    <location>
        <begin position="492"/>
        <end position="501"/>
    </location>
</feature>
<dbReference type="SUPFAM" id="SSF52768">
    <property type="entry name" value="Arginase/deacetylase"/>
    <property type="match status" value="1"/>
</dbReference>
<feature type="region of interest" description="Disordered" evidence="15">
    <location>
        <begin position="391"/>
        <end position="538"/>
    </location>
</feature>
<dbReference type="GO" id="GO:0141221">
    <property type="term" value="F:histone deacetylase activity, hydrolytic mechanism"/>
    <property type="evidence" value="ECO:0007669"/>
    <property type="project" value="UniProtKB-EC"/>
</dbReference>
<dbReference type="InterPro" id="IPR000286">
    <property type="entry name" value="HDACs"/>
</dbReference>